<dbReference type="PANTHER" id="PTHR45947">
    <property type="entry name" value="SULFOQUINOVOSYL TRANSFERASE SQD2"/>
    <property type="match status" value="1"/>
</dbReference>
<dbReference type="SUPFAM" id="SSF53756">
    <property type="entry name" value="UDP-Glycosyltransferase/glycogen phosphorylase"/>
    <property type="match status" value="1"/>
</dbReference>
<keyword evidence="4" id="KW-1185">Reference proteome</keyword>
<evidence type="ECO:0000259" key="2">
    <source>
        <dbReference type="Pfam" id="PF13439"/>
    </source>
</evidence>
<name>A0A494X3P4_9BURK</name>
<dbReference type="InterPro" id="IPR028098">
    <property type="entry name" value="Glyco_trans_4-like_N"/>
</dbReference>
<dbReference type="CDD" id="cd03804">
    <property type="entry name" value="GT4_WbaZ-like"/>
    <property type="match status" value="1"/>
</dbReference>
<accession>A0A494X3P4</accession>
<evidence type="ECO:0000259" key="1">
    <source>
        <dbReference type="Pfam" id="PF00534"/>
    </source>
</evidence>
<reference evidence="3 4" key="1">
    <citation type="submission" date="2018-10" db="EMBL/GenBank/DDBJ databases">
        <title>Robbsia sp. DHC34, isolated from soil.</title>
        <authorList>
            <person name="Gao Z.-H."/>
            <person name="Qiu L.-H."/>
        </authorList>
    </citation>
    <scope>NUCLEOTIDE SEQUENCE [LARGE SCALE GENOMIC DNA]</scope>
    <source>
        <strain evidence="3 4">DHC34</strain>
    </source>
</reference>
<dbReference type="InterPro" id="IPR001296">
    <property type="entry name" value="Glyco_trans_1"/>
</dbReference>
<dbReference type="AlphaFoldDB" id="A0A494X3P4"/>
<dbReference type="PANTHER" id="PTHR45947:SF3">
    <property type="entry name" value="SULFOQUINOVOSYL TRANSFERASE SQD2"/>
    <property type="match status" value="1"/>
</dbReference>
<dbReference type="GO" id="GO:0016757">
    <property type="term" value="F:glycosyltransferase activity"/>
    <property type="evidence" value="ECO:0007669"/>
    <property type="project" value="InterPro"/>
</dbReference>
<evidence type="ECO:0000313" key="3">
    <source>
        <dbReference type="EMBL" id="RKP45315.1"/>
    </source>
</evidence>
<sequence length="403" mass="45001">MKVAIVHDWLVTYAGAERVLEQIVACFPDADLFSVVDFLDDDRAFILGKRAKTTFIQRLPFARKHYRSYLPLMPLAIEQLDLSAYDLVISSSHAVAKGVITGPDQMHISYVHSPIRYAWDLQHQYLHEARLERGFKAGLARAILHYMRTWDTRTSNGVDFFLCNSHFIARRIAKIYRRTATVLPPPVDTDGFTPSASKEAFYLTASRMVPYKRIDLIVEAFAAMPDKKLVVIGDGPEMARIRALEAPNVVLLGYQAFDVLRNHMQRARAFVFAAEEDFGIAPLEAQACGTPVIAFGKGGVLDTIRADGLSPTGVFFEEQSIASLVAAVQRFELAQENPLTRIDAAACRAQAERFAPHLFRTAFKAFVGEKLASRRMLLERAAHPEMLDAQDLFDSAPIPDAVS</sequence>
<dbReference type="Gene3D" id="3.40.50.2000">
    <property type="entry name" value="Glycogen Phosphorylase B"/>
    <property type="match status" value="2"/>
</dbReference>
<evidence type="ECO:0000313" key="4">
    <source>
        <dbReference type="Proteomes" id="UP000270342"/>
    </source>
</evidence>
<feature type="domain" description="Glycosyltransferase subfamily 4-like N-terminal" evidence="2">
    <location>
        <begin position="15"/>
        <end position="190"/>
    </location>
</feature>
<dbReference type="Proteomes" id="UP000270342">
    <property type="component" value="Unassembled WGS sequence"/>
</dbReference>
<gene>
    <name evidence="3" type="ORF">D7S86_26070</name>
</gene>
<dbReference type="RefSeq" id="WP_121090895.1">
    <property type="nucleotide sequence ID" value="NZ_RBZU01000017.1"/>
</dbReference>
<dbReference type="EMBL" id="RBZU01000017">
    <property type="protein sequence ID" value="RKP45315.1"/>
    <property type="molecule type" value="Genomic_DNA"/>
</dbReference>
<feature type="domain" description="Glycosyl transferase family 1" evidence="1">
    <location>
        <begin position="195"/>
        <end position="337"/>
    </location>
</feature>
<proteinExistence type="predicted"/>
<dbReference type="OrthoDB" id="9801609at2"/>
<dbReference type="InterPro" id="IPR050194">
    <property type="entry name" value="Glycosyltransferase_grp1"/>
</dbReference>
<dbReference type="Pfam" id="PF13439">
    <property type="entry name" value="Glyco_transf_4"/>
    <property type="match status" value="1"/>
</dbReference>
<comment type="caution">
    <text evidence="3">The sequence shown here is derived from an EMBL/GenBank/DDBJ whole genome shotgun (WGS) entry which is preliminary data.</text>
</comment>
<protein>
    <submittedName>
        <fullName evidence="3">Glycosyltransferase family 4 protein</fullName>
    </submittedName>
</protein>
<keyword evidence="3" id="KW-0808">Transferase</keyword>
<organism evidence="3 4">
    <name type="scientific">Pararobbsia silviterrae</name>
    <dbReference type="NCBI Taxonomy" id="1792498"/>
    <lineage>
        <taxon>Bacteria</taxon>
        <taxon>Pseudomonadati</taxon>
        <taxon>Pseudomonadota</taxon>
        <taxon>Betaproteobacteria</taxon>
        <taxon>Burkholderiales</taxon>
        <taxon>Burkholderiaceae</taxon>
        <taxon>Pararobbsia</taxon>
    </lineage>
</organism>
<dbReference type="Pfam" id="PF00534">
    <property type="entry name" value="Glycos_transf_1"/>
    <property type="match status" value="1"/>
</dbReference>